<dbReference type="Proteomes" id="UP000016491">
    <property type="component" value="Unassembled WGS sequence"/>
</dbReference>
<name>A0ABC9TRG2_CLOSY</name>
<comment type="caution">
    <text evidence="1">The sequence shown here is derived from an EMBL/GenBank/DDBJ whole genome shotgun (WGS) entry which is preliminary data.</text>
</comment>
<dbReference type="EMBL" id="AWSU01000359">
    <property type="protein sequence ID" value="ERI73909.1"/>
    <property type="molecule type" value="Genomic_DNA"/>
</dbReference>
<accession>A0ABC9TRG2</accession>
<sequence length="53" mass="6773">MVKQYISRQKKSRKKYYFNVKRNLRNKLFSFHRFVLYCSMNETRLCRQVKDYE</sequence>
<gene>
    <name evidence="1" type="ORF">CLOSYM_04523</name>
</gene>
<reference evidence="1 2" key="1">
    <citation type="submission" date="2013-07" db="EMBL/GenBank/DDBJ databases">
        <authorList>
            <person name="Weinstock G."/>
            <person name="Sodergren E."/>
            <person name="Wylie T."/>
            <person name="Fulton L."/>
            <person name="Fulton R."/>
            <person name="Fronick C."/>
            <person name="O'Laughlin M."/>
            <person name="Godfrey J."/>
            <person name="Miner T."/>
            <person name="Herter B."/>
            <person name="Appelbaum E."/>
            <person name="Cordes M."/>
            <person name="Lek S."/>
            <person name="Wollam A."/>
            <person name="Pepin K.H."/>
            <person name="Palsikar V.B."/>
            <person name="Mitreva M."/>
            <person name="Wilson R.K."/>
        </authorList>
    </citation>
    <scope>NUCLEOTIDE SEQUENCE [LARGE SCALE GENOMIC DNA]</scope>
    <source>
        <strain evidence="1 2">ATCC 14940</strain>
    </source>
</reference>
<dbReference type="AlphaFoldDB" id="A0ABC9TRG2"/>
<protein>
    <submittedName>
        <fullName evidence="1">Uncharacterized protein</fullName>
    </submittedName>
</protein>
<organism evidence="1 2">
    <name type="scientific">[Clostridium] symbiosum ATCC 14940</name>
    <dbReference type="NCBI Taxonomy" id="411472"/>
    <lineage>
        <taxon>Bacteria</taxon>
        <taxon>Bacillati</taxon>
        <taxon>Bacillota</taxon>
        <taxon>Clostridia</taxon>
        <taxon>Lachnospirales</taxon>
        <taxon>Lachnospiraceae</taxon>
        <taxon>Otoolea</taxon>
    </lineage>
</organism>
<proteinExistence type="predicted"/>
<evidence type="ECO:0000313" key="1">
    <source>
        <dbReference type="EMBL" id="ERI73909.1"/>
    </source>
</evidence>
<evidence type="ECO:0000313" key="2">
    <source>
        <dbReference type="Proteomes" id="UP000016491"/>
    </source>
</evidence>